<gene>
    <name evidence="2" type="ORF">IQ22_01115</name>
</gene>
<dbReference type="Proteomes" id="UP000316905">
    <property type="component" value="Unassembled WGS sequence"/>
</dbReference>
<dbReference type="AlphaFoldDB" id="A0A562QJ13"/>
<dbReference type="EMBL" id="VLKY01000003">
    <property type="protein sequence ID" value="TWI56663.1"/>
    <property type="molecule type" value="Genomic_DNA"/>
</dbReference>
<dbReference type="SUPFAM" id="SSF54534">
    <property type="entry name" value="FKBP-like"/>
    <property type="match status" value="1"/>
</dbReference>
<name>A0A562QJ13_9PSED</name>
<dbReference type="Gene3D" id="3.10.50.30">
    <property type="entry name" value="Transcription elongation factor, GreA/GreB, C-terminal domain"/>
    <property type="match status" value="1"/>
</dbReference>
<evidence type="ECO:0000313" key="3">
    <source>
        <dbReference type="Proteomes" id="UP000316905"/>
    </source>
</evidence>
<keyword evidence="2" id="KW-0251">Elongation factor</keyword>
<dbReference type="GO" id="GO:0003677">
    <property type="term" value="F:DNA binding"/>
    <property type="evidence" value="ECO:0007669"/>
    <property type="project" value="InterPro"/>
</dbReference>
<protein>
    <submittedName>
        <fullName evidence="2">GreA/GreB family elongation factor</fullName>
    </submittedName>
</protein>
<proteinExistence type="predicted"/>
<evidence type="ECO:0000259" key="1">
    <source>
        <dbReference type="Pfam" id="PF01272"/>
    </source>
</evidence>
<dbReference type="InterPro" id="IPR036953">
    <property type="entry name" value="GreA/GreB_C_sf"/>
</dbReference>
<sequence length="192" mass="21245">MTRDPEPLFHPVDRRTWCSLICRQKPENILRYMDKQHLLYLIIDRLHANLQRAIEAAKAAHETATHEENIAENKYDTLGLEAAYLAAGHSKRVDDIRHALQAYHTLIVRPYDPAQGVQLSAGVTLASEDGHKQVFFLGPAAAGLKLKSGAAEVMVITPKAPLGHALLGKQIGDEVQIEINGISQTFEILQVS</sequence>
<keyword evidence="3" id="KW-1185">Reference proteome</keyword>
<organism evidence="2 3">
    <name type="scientific">Pseudomonas duriflava</name>
    <dbReference type="NCBI Taxonomy" id="459528"/>
    <lineage>
        <taxon>Bacteria</taxon>
        <taxon>Pseudomonadati</taxon>
        <taxon>Pseudomonadota</taxon>
        <taxon>Gammaproteobacteria</taxon>
        <taxon>Pseudomonadales</taxon>
        <taxon>Pseudomonadaceae</taxon>
        <taxon>Pseudomonas</taxon>
    </lineage>
</organism>
<dbReference type="GO" id="GO:0003746">
    <property type="term" value="F:translation elongation factor activity"/>
    <property type="evidence" value="ECO:0007669"/>
    <property type="project" value="UniProtKB-KW"/>
</dbReference>
<feature type="domain" description="Transcription elongation factor GreA/GreB C-terminal" evidence="1">
    <location>
        <begin position="117"/>
        <end position="192"/>
    </location>
</feature>
<evidence type="ECO:0000313" key="2">
    <source>
        <dbReference type="EMBL" id="TWI56663.1"/>
    </source>
</evidence>
<reference evidence="2 3" key="1">
    <citation type="journal article" date="2015" name="Stand. Genomic Sci.">
        <title>Genomic Encyclopedia of Bacterial and Archaeal Type Strains, Phase III: the genomes of soil and plant-associated and newly described type strains.</title>
        <authorList>
            <person name="Whitman W.B."/>
            <person name="Woyke T."/>
            <person name="Klenk H.P."/>
            <person name="Zhou Y."/>
            <person name="Lilburn T.G."/>
            <person name="Beck B.J."/>
            <person name="De Vos P."/>
            <person name="Vandamme P."/>
            <person name="Eisen J.A."/>
            <person name="Garrity G."/>
            <person name="Hugenholtz P."/>
            <person name="Kyrpides N.C."/>
        </authorList>
    </citation>
    <scope>NUCLEOTIDE SEQUENCE [LARGE SCALE GENOMIC DNA]</scope>
    <source>
        <strain evidence="2 3">CGMCC 1.6858</strain>
    </source>
</reference>
<keyword evidence="2" id="KW-0648">Protein biosynthesis</keyword>
<dbReference type="InterPro" id="IPR001437">
    <property type="entry name" value="Tscrpt_elong_fac_GreA/B_C"/>
</dbReference>
<dbReference type="GO" id="GO:0032784">
    <property type="term" value="P:regulation of DNA-templated transcription elongation"/>
    <property type="evidence" value="ECO:0007669"/>
    <property type="project" value="InterPro"/>
</dbReference>
<dbReference type="Pfam" id="PF01272">
    <property type="entry name" value="GreA_GreB"/>
    <property type="match status" value="1"/>
</dbReference>
<accession>A0A562QJ13</accession>
<comment type="caution">
    <text evidence="2">The sequence shown here is derived from an EMBL/GenBank/DDBJ whole genome shotgun (WGS) entry which is preliminary data.</text>
</comment>